<sequence length="101" mass="11061">MLDTTVNLAEVPAKRTDVVLVKLVPVITTVELGWPVVGATSEIVGTVCPFAEKFTVKLKNKTKLSNVKILSMPLSLIKELYCSIPVPSRSNKLRGLETLIR</sequence>
<reference evidence="2" key="1">
    <citation type="journal article" date="2019" name="Int. J. Syst. Evol. Microbiol.">
        <title>The Global Catalogue of Microorganisms (GCM) 10K type strain sequencing project: providing services to taxonomists for standard genome sequencing and annotation.</title>
        <authorList>
            <consortium name="The Broad Institute Genomics Platform"/>
            <consortium name="The Broad Institute Genome Sequencing Center for Infectious Disease"/>
            <person name="Wu L."/>
            <person name="Ma J."/>
        </authorList>
    </citation>
    <scope>NUCLEOTIDE SEQUENCE [LARGE SCALE GENOMIC DNA]</scope>
    <source>
        <strain evidence="2">JCM 17917</strain>
    </source>
</reference>
<evidence type="ECO:0000313" key="2">
    <source>
        <dbReference type="Proteomes" id="UP001501844"/>
    </source>
</evidence>
<comment type="caution">
    <text evidence="1">The sequence shown here is derived from an EMBL/GenBank/DDBJ whole genome shotgun (WGS) entry which is preliminary data.</text>
</comment>
<gene>
    <name evidence="1" type="ORF">GCM10023183_09980</name>
</gene>
<evidence type="ECO:0008006" key="3">
    <source>
        <dbReference type="Google" id="ProtNLM"/>
    </source>
</evidence>
<evidence type="ECO:0000313" key="1">
    <source>
        <dbReference type="EMBL" id="GAA4300048.1"/>
    </source>
</evidence>
<proteinExistence type="predicted"/>
<accession>A0ABP8FBT7</accession>
<organism evidence="1 2">
    <name type="scientific">Nibribacter koreensis</name>
    <dbReference type="NCBI Taxonomy" id="1084519"/>
    <lineage>
        <taxon>Bacteria</taxon>
        <taxon>Pseudomonadati</taxon>
        <taxon>Bacteroidota</taxon>
        <taxon>Cytophagia</taxon>
        <taxon>Cytophagales</taxon>
        <taxon>Hymenobacteraceae</taxon>
        <taxon>Nibribacter</taxon>
    </lineage>
</organism>
<name>A0ABP8FBT7_9BACT</name>
<dbReference type="Proteomes" id="UP001501844">
    <property type="component" value="Unassembled WGS sequence"/>
</dbReference>
<protein>
    <recommendedName>
        <fullName evidence="3">AMP-binding enzyme C-terminal domain-containing protein</fullName>
    </recommendedName>
</protein>
<keyword evidence="2" id="KW-1185">Reference proteome</keyword>
<dbReference type="EMBL" id="BAABGX010000001">
    <property type="protein sequence ID" value="GAA4300048.1"/>
    <property type="molecule type" value="Genomic_DNA"/>
</dbReference>